<name>A2GD63_TRIV3</name>
<evidence type="ECO:0000313" key="2">
    <source>
        <dbReference type="Proteomes" id="UP000001542"/>
    </source>
</evidence>
<dbReference type="Gene3D" id="3.80.10.10">
    <property type="entry name" value="Ribonuclease Inhibitor"/>
    <property type="match status" value="2"/>
</dbReference>
<dbReference type="InterPro" id="IPR053139">
    <property type="entry name" value="Surface_bspA-like"/>
</dbReference>
<dbReference type="InterPro" id="IPR026906">
    <property type="entry name" value="LRR_5"/>
</dbReference>
<dbReference type="InParanoid" id="A2GD63"/>
<keyword evidence="2" id="KW-1185">Reference proteome</keyword>
<dbReference type="SUPFAM" id="SSF52058">
    <property type="entry name" value="L domain-like"/>
    <property type="match status" value="2"/>
</dbReference>
<dbReference type="VEuPathDB" id="TrichDB:TVAGG3_0444180"/>
<proteinExistence type="predicted"/>
<dbReference type="EMBL" id="DS115152">
    <property type="protein sequence ID" value="EAX84902.1"/>
    <property type="molecule type" value="Genomic_DNA"/>
</dbReference>
<dbReference type="Pfam" id="PF13306">
    <property type="entry name" value="LRR_5"/>
    <property type="match status" value="2"/>
</dbReference>
<evidence type="ECO:0000313" key="1">
    <source>
        <dbReference type="EMBL" id="EAX84902.1"/>
    </source>
</evidence>
<reference evidence="1" key="1">
    <citation type="submission" date="2006-10" db="EMBL/GenBank/DDBJ databases">
        <authorList>
            <person name="Amadeo P."/>
            <person name="Zhao Q."/>
            <person name="Wortman J."/>
            <person name="Fraser-Liggett C."/>
            <person name="Carlton J."/>
        </authorList>
    </citation>
    <scope>NUCLEOTIDE SEQUENCE</scope>
    <source>
        <strain evidence="1">G3</strain>
    </source>
</reference>
<protein>
    <submittedName>
        <fullName evidence="1">Surface antigen BspA-like</fullName>
    </submittedName>
</protein>
<dbReference type="InterPro" id="IPR032675">
    <property type="entry name" value="LRR_dom_sf"/>
</dbReference>
<reference evidence="1" key="2">
    <citation type="journal article" date="2007" name="Science">
        <title>Draft genome sequence of the sexually transmitted pathogen Trichomonas vaginalis.</title>
        <authorList>
            <person name="Carlton J.M."/>
            <person name="Hirt R.P."/>
            <person name="Silva J.C."/>
            <person name="Delcher A.L."/>
            <person name="Schatz M."/>
            <person name="Zhao Q."/>
            <person name="Wortman J.R."/>
            <person name="Bidwell S.L."/>
            <person name="Alsmark U.C.M."/>
            <person name="Besteiro S."/>
            <person name="Sicheritz-Ponten T."/>
            <person name="Noel C.J."/>
            <person name="Dacks J.B."/>
            <person name="Foster P.G."/>
            <person name="Simillion C."/>
            <person name="Van de Peer Y."/>
            <person name="Miranda-Saavedra D."/>
            <person name="Barton G.J."/>
            <person name="Westrop G.D."/>
            <person name="Mueller S."/>
            <person name="Dessi D."/>
            <person name="Fiori P.L."/>
            <person name="Ren Q."/>
            <person name="Paulsen I."/>
            <person name="Zhang H."/>
            <person name="Bastida-Corcuera F.D."/>
            <person name="Simoes-Barbosa A."/>
            <person name="Brown M.T."/>
            <person name="Hayes R.D."/>
            <person name="Mukherjee M."/>
            <person name="Okumura C.Y."/>
            <person name="Schneider R."/>
            <person name="Smith A.J."/>
            <person name="Vanacova S."/>
            <person name="Villalvazo M."/>
            <person name="Haas B.J."/>
            <person name="Pertea M."/>
            <person name="Feldblyum T.V."/>
            <person name="Utterback T.R."/>
            <person name="Shu C.L."/>
            <person name="Osoegawa K."/>
            <person name="de Jong P.J."/>
            <person name="Hrdy I."/>
            <person name="Horvathova L."/>
            <person name="Zubacova Z."/>
            <person name="Dolezal P."/>
            <person name="Malik S.B."/>
            <person name="Logsdon J.M. Jr."/>
            <person name="Henze K."/>
            <person name="Gupta A."/>
            <person name="Wang C.C."/>
            <person name="Dunne R.L."/>
            <person name="Upcroft J.A."/>
            <person name="Upcroft P."/>
            <person name="White O."/>
            <person name="Salzberg S.L."/>
            <person name="Tang P."/>
            <person name="Chiu C.-H."/>
            <person name="Lee Y.-S."/>
            <person name="Embley T.M."/>
            <person name="Coombs G.H."/>
            <person name="Mottram J.C."/>
            <person name="Tachezy J."/>
            <person name="Fraser-Liggett C.M."/>
            <person name="Johnson P.J."/>
        </authorList>
    </citation>
    <scope>NUCLEOTIDE SEQUENCE [LARGE SCALE GENOMIC DNA]</scope>
    <source>
        <strain evidence="1">G3</strain>
    </source>
</reference>
<dbReference type="Proteomes" id="UP000001542">
    <property type="component" value="Unassembled WGS sequence"/>
</dbReference>
<accession>A2GD63</accession>
<organism evidence="1 2">
    <name type="scientific">Trichomonas vaginalis (strain ATCC PRA-98 / G3)</name>
    <dbReference type="NCBI Taxonomy" id="412133"/>
    <lineage>
        <taxon>Eukaryota</taxon>
        <taxon>Metamonada</taxon>
        <taxon>Parabasalia</taxon>
        <taxon>Trichomonadida</taxon>
        <taxon>Trichomonadidae</taxon>
        <taxon>Trichomonas</taxon>
    </lineage>
</organism>
<dbReference type="OrthoDB" id="10661177at2759"/>
<dbReference type="STRING" id="5722.A2GD63"/>
<gene>
    <name evidence="1" type="ORF">TVAG_471820</name>
</gene>
<dbReference type="PANTHER" id="PTHR45661">
    <property type="entry name" value="SURFACE ANTIGEN"/>
    <property type="match status" value="1"/>
</dbReference>
<dbReference type="AlphaFoldDB" id="A2GD63"/>
<sequence length="348" mass="39053">MDKLNTSVVQYIGSNSASEISIHFNATEIKKSAFSDKTLLTKVTFPSNSKLKIINNYAFSNCKNLEFVSLPQNLQEIGDYAFQFCYNLKTISLNFCQKIGMYAFNKCIKLSEVVFEESAITNIPDYCFYNCSSLTEIRFPSSLQTIGISSFMNCIGISSVTFHPSVGSFGDNCFRNCSIQSVNLSVCSSLPTISDNCFRDNTFLETIYFSHDLKVLRAFALSNTAISEFNIPSSLETISSDSFMNCFNLKTISIPSDSKLSLISVGSFRNCFNIETINCQSQSYRVITGALFDDSMTSLILFPPASKVKFFFLPGSTNTIREGAYELRQFDFCDDSKWKCCYNLSKCF</sequence>
<dbReference type="VEuPathDB" id="TrichDB:TVAG_052560"/>
<dbReference type="PANTHER" id="PTHR45661:SF3">
    <property type="entry name" value="IG-LIKE DOMAIN-CONTAINING PROTEIN"/>
    <property type="match status" value="1"/>
</dbReference>